<evidence type="ECO:0000313" key="3">
    <source>
        <dbReference type="EMBL" id="EHJ48993.1"/>
    </source>
</evidence>
<dbReference type="AlphaFoldDB" id="G7Q5J2"/>
<feature type="signal peptide" evidence="1">
    <location>
        <begin position="1"/>
        <end position="26"/>
    </location>
</feature>
<feature type="domain" description="LysM" evidence="2">
    <location>
        <begin position="319"/>
        <end position="363"/>
    </location>
</feature>
<feature type="domain" description="LysM" evidence="2">
    <location>
        <begin position="398"/>
        <end position="442"/>
    </location>
</feature>
<dbReference type="eggNOG" id="COG1388">
    <property type="taxonomic scope" value="Bacteria"/>
</dbReference>
<dbReference type="Pfam" id="PF01476">
    <property type="entry name" value="LysM"/>
    <property type="match status" value="6"/>
</dbReference>
<dbReference type="InterPro" id="IPR007407">
    <property type="entry name" value="DUF459"/>
</dbReference>
<dbReference type="eggNOG" id="COG2845">
    <property type="taxonomic scope" value="Bacteria"/>
</dbReference>
<dbReference type="PANTHER" id="PTHR33734">
    <property type="entry name" value="LYSM DOMAIN-CONTAINING GPI-ANCHORED PROTEIN 2"/>
    <property type="match status" value="1"/>
</dbReference>
<dbReference type="GO" id="GO:0016788">
    <property type="term" value="F:hydrolase activity, acting on ester bonds"/>
    <property type="evidence" value="ECO:0007669"/>
    <property type="project" value="UniProtKB-ARBA"/>
</dbReference>
<dbReference type="PROSITE" id="PS51782">
    <property type="entry name" value="LYSM"/>
    <property type="match status" value="6"/>
</dbReference>
<dbReference type="OrthoDB" id="9815002at2"/>
<proteinExistence type="predicted"/>
<dbReference type="InterPro" id="IPR036779">
    <property type="entry name" value="LysM_dom_sf"/>
</dbReference>
<feature type="domain" description="LysM" evidence="2">
    <location>
        <begin position="591"/>
        <end position="635"/>
    </location>
</feature>
<dbReference type="InterPro" id="IPR036514">
    <property type="entry name" value="SGNH_hydro_sf"/>
</dbReference>
<dbReference type="EMBL" id="CM001368">
    <property type="protein sequence ID" value="EHJ48993.1"/>
    <property type="molecule type" value="Genomic_DNA"/>
</dbReference>
<evidence type="ECO:0000256" key="1">
    <source>
        <dbReference type="SAM" id="SignalP"/>
    </source>
</evidence>
<gene>
    <name evidence="3" type="ORF">DFW101_2993</name>
</gene>
<dbReference type="SMART" id="SM00257">
    <property type="entry name" value="LysM"/>
    <property type="match status" value="6"/>
</dbReference>
<feature type="chain" id="PRO_5003503364" evidence="1">
    <location>
        <begin position="27"/>
        <end position="735"/>
    </location>
</feature>
<dbReference type="SUPFAM" id="SSF54106">
    <property type="entry name" value="LysM domain"/>
    <property type="match status" value="6"/>
</dbReference>
<sequence>MRNPSQALLLAVLMASLILPPGLPVADAAPAGPAAGARRILLVGDSLSIGLGKQLDTVFAGRPGVSFAHLGKVSSGLANPAFFDWDAQLAAQVKANHPDMVLIMLGANDDKALPTSDGRSAAFGTRDWDVAYAERLGRLHAIIRADNPAASVYFIGVPVMGDPSFNTSMVHVNGVLARAARSLPGCSFIDVKDVLADPSGAFAPLAKAPDGGLVKLRAEDGVHISGAGSRLLAARCLEAVSDAAGLPKAALLASLEDKDLKPIAAAGASPLRLAEAAPAKAPAPAAPAPAVKVAKAAPAPVLAPAAPVVPAPARPAAGGAYAVADGDTLWSVAKRLGVSPEALSAANPGIDPRRMSIGQTLAVPAGQSPALLAEAEGRAAAPAPHPAEPARPAAASGRVHSVADGDNFWSVARQHDVTVAALTESNPGVEPTRLHIGQPLVIPVAGQAAAKATAVARADGDRYVVADGDNFWSIARRFGIDAAELKRANAAVDPQKLQPGQLLALPGSARAEAGRAAPPAPRQDVRSGRGLSDAALYPVAKGDTLWALSKRFGVDFAALVSANGELDPARLQVGQLVTIPAGESVASAESLVFPVAAGDTLWSIARRFDVSIEALVAANPGVDPLRLHEGQALRVPSSLAAVAASAAPRTEPAAPAAAVPADAALPVPAPSAPSAAVEAARLHTVSVGDTLWGLSHRYGVSVGRILSENAGIDPVRLHVGQTLRLPGSAVAMAAR</sequence>
<dbReference type="RefSeq" id="WP_009182345.1">
    <property type="nucleotide sequence ID" value="NZ_CM001368.1"/>
</dbReference>
<keyword evidence="4" id="KW-1185">Reference proteome</keyword>
<evidence type="ECO:0000259" key="2">
    <source>
        <dbReference type="PROSITE" id="PS51782"/>
    </source>
</evidence>
<dbReference type="Proteomes" id="UP000004662">
    <property type="component" value="Chromosome"/>
</dbReference>
<dbReference type="Gene3D" id="3.10.350.10">
    <property type="entry name" value="LysM domain"/>
    <property type="match status" value="6"/>
</dbReference>
<feature type="domain" description="LysM" evidence="2">
    <location>
        <begin position="535"/>
        <end position="579"/>
    </location>
</feature>
<accession>G7Q5J2</accession>
<feature type="domain" description="LysM" evidence="2">
    <location>
        <begin position="461"/>
        <end position="505"/>
    </location>
</feature>
<keyword evidence="1" id="KW-0732">Signal</keyword>
<dbReference type="SUPFAM" id="SSF52266">
    <property type="entry name" value="SGNH hydrolase"/>
    <property type="match status" value="1"/>
</dbReference>
<name>G7Q5J2_9BACT</name>
<dbReference type="InterPro" id="IPR018392">
    <property type="entry name" value="LysM"/>
</dbReference>
<dbReference type="Pfam" id="PF04311">
    <property type="entry name" value="DUF459"/>
    <property type="match status" value="1"/>
</dbReference>
<dbReference type="PANTHER" id="PTHR33734:SF22">
    <property type="entry name" value="MEMBRANE-BOUND LYTIC MUREIN TRANSGLYCOSYLASE D"/>
    <property type="match status" value="1"/>
</dbReference>
<reference evidence="4" key="1">
    <citation type="journal article" date="2015" name="Genome Announc.">
        <title>High-Quality Draft Genome Sequence of Desulfovibrio carbinoliphilus FW-101-2B, an Organic Acid-Oxidizing Sulfate-Reducing Bacterium Isolated from Uranium(VI)-Contaminated Groundwater.</title>
        <authorList>
            <person name="Ramsay B.D."/>
            <person name="Hwang C."/>
            <person name="Woo H.L."/>
            <person name="Carroll S.L."/>
            <person name="Lucas S."/>
            <person name="Han J."/>
            <person name="Lapidus A.L."/>
            <person name="Cheng J.F."/>
            <person name="Goodwin L.A."/>
            <person name="Pitluck S."/>
            <person name="Peters L."/>
            <person name="Chertkov O."/>
            <person name="Held B."/>
            <person name="Detter J.C."/>
            <person name="Han C.S."/>
            <person name="Tapia R."/>
            <person name="Land M.L."/>
            <person name="Hauser L.J."/>
            <person name="Kyrpides N.C."/>
            <person name="Ivanova N.N."/>
            <person name="Mikhailova N."/>
            <person name="Pagani I."/>
            <person name="Woyke T."/>
            <person name="Arkin A.P."/>
            <person name="Dehal P."/>
            <person name="Chivian D."/>
            <person name="Criddle C.S."/>
            <person name="Wu W."/>
            <person name="Chakraborty R."/>
            <person name="Hazen T.C."/>
            <person name="Fields M.W."/>
        </authorList>
    </citation>
    <scope>NUCLEOTIDE SEQUENCE [LARGE SCALE GENOMIC DNA]</scope>
    <source>
        <strain evidence="4">FW-101-2B</strain>
    </source>
</reference>
<dbReference type="CDD" id="cd00118">
    <property type="entry name" value="LysM"/>
    <property type="match status" value="6"/>
</dbReference>
<dbReference type="STRING" id="694327.DFW101_2993"/>
<organism evidence="3 4">
    <name type="scientific">Solidesulfovibrio carbinoliphilus subsp. oakridgensis</name>
    <dbReference type="NCBI Taxonomy" id="694327"/>
    <lineage>
        <taxon>Bacteria</taxon>
        <taxon>Pseudomonadati</taxon>
        <taxon>Thermodesulfobacteriota</taxon>
        <taxon>Desulfovibrionia</taxon>
        <taxon>Desulfovibrionales</taxon>
        <taxon>Desulfovibrionaceae</taxon>
        <taxon>Solidesulfovibrio</taxon>
    </lineage>
</organism>
<dbReference type="HOGENOM" id="CLU_377123_0_0_7"/>
<evidence type="ECO:0000313" key="4">
    <source>
        <dbReference type="Proteomes" id="UP000004662"/>
    </source>
</evidence>
<dbReference type="Gene3D" id="3.40.50.1110">
    <property type="entry name" value="SGNH hydrolase"/>
    <property type="match status" value="1"/>
</dbReference>
<protein>
    <submittedName>
        <fullName evidence="3">Peptidoglycan-binding lysin domain protein</fullName>
    </submittedName>
</protein>
<feature type="domain" description="LysM" evidence="2">
    <location>
        <begin position="681"/>
        <end position="725"/>
    </location>
</feature>